<keyword evidence="6 9" id="KW-0238">DNA-binding</keyword>
<dbReference type="Gene3D" id="1.10.10.10">
    <property type="entry name" value="Winged helix-like DNA-binding domain superfamily/Winged helix DNA-binding domain"/>
    <property type="match status" value="1"/>
</dbReference>
<gene>
    <name evidence="12" type="ORF">GT347_22405</name>
</gene>
<dbReference type="Proteomes" id="UP000464787">
    <property type="component" value="Chromosome"/>
</dbReference>
<dbReference type="PROSITE" id="PS51755">
    <property type="entry name" value="OMPR_PHOB"/>
    <property type="match status" value="1"/>
</dbReference>
<evidence type="ECO:0000256" key="2">
    <source>
        <dbReference type="ARBA" id="ARBA00022490"/>
    </source>
</evidence>
<feature type="domain" description="OmpR/PhoB-type" evidence="11">
    <location>
        <begin position="124"/>
        <end position="218"/>
    </location>
</feature>
<evidence type="ECO:0000259" key="11">
    <source>
        <dbReference type="PROSITE" id="PS51755"/>
    </source>
</evidence>
<feature type="domain" description="Response regulatory" evidence="10">
    <location>
        <begin position="2"/>
        <end position="116"/>
    </location>
</feature>
<sequence>MRILLVEDDEMLAEGVCAGVRQNAWTIDHAADAAAARIALVDHDYDVVLLDIGLPDATGFTVLEAMRKRGDATPVLMLTARSQLSERIKGLDAGADDYLVKPFQFDELGARIRAVLRRSQGTVVPVQRFGAVQIDRGRKLVTREGAAVNLSAHEFATLLALAGRPGHVLSRRQLADAVYGEDDGSDSNTIAVFIHQLRRKLGEDFITTVHGRGYLLAEPAA</sequence>
<dbReference type="InterPro" id="IPR011006">
    <property type="entry name" value="CheY-like_superfamily"/>
</dbReference>
<evidence type="ECO:0000256" key="7">
    <source>
        <dbReference type="ARBA" id="ARBA00023163"/>
    </source>
</evidence>
<dbReference type="InterPro" id="IPR039420">
    <property type="entry name" value="WalR-like"/>
</dbReference>
<reference evidence="12 13" key="1">
    <citation type="submission" date="2020-01" db="EMBL/GenBank/DDBJ databases">
        <title>Genome sequencing of strain KACC 21265.</title>
        <authorList>
            <person name="Heo J."/>
            <person name="Kim S.-J."/>
            <person name="Kim J.-S."/>
            <person name="Hong S.-B."/>
            <person name="Kwon S.-W."/>
        </authorList>
    </citation>
    <scope>NUCLEOTIDE SEQUENCE [LARGE SCALE GENOMIC DNA]</scope>
    <source>
        <strain evidence="12 13">KACC 21265</strain>
    </source>
</reference>
<keyword evidence="2" id="KW-0963">Cytoplasm</keyword>
<dbReference type="InterPro" id="IPR001789">
    <property type="entry name" value="Sig_transdc_resp-reg_receiver"/>
</dbReference>
<keyword evidence="4" id="KW-0902">Two-component regulatory system</keyword>
<name>A0A857JB96_9BURK</name>
<dbReference type="SMART" id="SM00862">
    <property type="entry name" value="Trans_reg_C"/>
    <property type="match status" value="1"/>
</dbReference>
<evidence type="ECO:0000256" key="5">
    <source>
        <dbReference type="ARBA" id="ARBA00023015"/>
    </source>
</evidence>
<dbReference type="GO" id="GO:0000976">
    <property type="term" value="F:transcription cis-regulatory region binding"/>
    <property type="evidence" value="ECO:0007669"/>
    <property type="project" value="TreeGrafter"/>
</dbReference>
<accession>A0A857JB96</accession>
<dbReference type="Gene3D" id="3.40.50.2300">
    <property type="match status" value="1"/>
</dbReference>
<keyword evidence="3 8" id="KW-0597">Phosphoprotein</keyword>
<evidence type="ECO:0000256" key="9">
    <source>
        <dbReference type="PROSITE-ProRule" id="PRU01091"/>
    </source>
</evidence>
<keyword evidence="7" id="KW-0804">Transcription</keyword>
<dbReference type="InterPro" id="IPR036388">
    <property type="entry name" value="WH-like_DNA-bd_sf"/>
</dbReference>
<evidence type="ECO:0000259" key="10">
    <source>
        <dbReference type="PROSITE" id="PS50110"/>
    </source>
</evidence>
<feature type="DNA-binding region" description="OmpR/PhoB-type" evidence="9">
    <location>
        <begin position="124"/>
        <end position="218"/>
    </location>
</feature>
<proteinExistence type="predicted"/>
<dbReference type="PANTHER" id="PTHR48111:SF35">
    <property type="entry name" value="TRANSCRIPTIONAL REGULATORY PROTEIN QSEB"/>
    <property type="match status" value="1"/>
</dbReference>
<dbReference type="InterPro" id="IPR001867">
    <property type="entry name" value="OmpR/PhoB-type_DNA-bd"/>
</dbReference>
<evidence type="ECO:0000256" key="1">
    <source>
        <dbReference type="ARBA" id="ARBA00004496"/>
    </source>
</evidence>
<dbReference type="SMART" id="SM00448">
    <property type="entry name" value="REC"/>
    <property type="match status" value="1"/>
</dbReference>
<dbReference type="GO" id="GO:0000156">
    <property type="term" value="F:phosphorelay response regulator activity"/>
    <property type="evidence" value="ECO:0007669"/>
    <property type="project" value="TreeGrafter"/>
</dbReference>
<dbReference type="PROSITE" id="PS50110">
    <property type="entry name" value="RESPONSE_REGULATORY"/>
    <property type="match status" value="1"/>
</dbReference>
<dbReference type="GO" id="GO:0005829">
    <property type="term" value="C:cytosol"/>
    <property type="evidence" value="ECO:0007669"/>
    <property type="project" value="TreeGrafter"/>
</dbReference>
<evidence type="ECO:0000256" key="3">
    <source>
        <dbReference type="ARBA" id="ARBA00022553"/>
    </source>
</evidence>
<evidence type="ECO:0000256" key="8">
    <source>
        <dbReference type="PROSITE-ProRule" id="PRU00169"/>
    </source>
</evidence>
<dbReference type="AlphaFoldDB" id="A0A857JB96"/>
<dbReference type="SUPFAM" id="SSF46894">
    <property type="entry name" value="C-terminal effector domain of the bipartite response regulators"/>
    <property type="match status" value="1"/>
</dbReference>
<dbReference type="Gene3D" id="6.10.250.690">
    <property type="match status" value="1"/>
</dbReference>
<dbReference type="CDD" id="cd00383">
    <property type="entry name" value="trans_reg_C"/>
    <property type="match status" value="1"/>
</dbReference>
<dbReference type="CDD" id="cd17624">
    <property type="entry name" value="REC_OmpR_PmrA-like"/>
    <property type="match status" value="1"/>
</dbReference>
<dbReference type="Pfam" id="PF00486">
    <property type="entry name" value="Trans_reg_C"/>
    <property type="match status" value="1"/>
</dbReference>
<evidence type="ECO:0000256" key="4">
    <source>
        <dbReference type="ARBA" id="ARBA00023012"/>
    </source>
</evidence>
<dbReference type="SUPFAM" id="SSF52172">
    <property type="entry name" value="CheY-like"/>
    <property type="match status" value="1"/>
</dbReference>
<dbReference type="GO" id="GO:0032993">
    <property type="term" value="C:protein-DNA complex"/>
    <property type="evidence" value="ECO:0007669"/>
    <property type="project" value="TreeGrafter"/>
</dbReference>
<protein>
    <submittedName>
        <fullName evidence="12">Response regulator</fullName>
    </submittedName>
</protein>
<dbReference type="EMBL" id="CP047650">
    <property type="protein sequence ID" value="QHJ00484.1"/>
    <property type="molecule type" value="Genomic_DNA"/>
</dbReference>
<keyword evidence="5" id="KW-0805">Transcription regulation</keyword>
<evidence type="ECO:0000313" key="13">
    <source>
        <dbReference type="Proteomes" id="UP000464787"/>
    </source>
</evidence>
<dbReference type="RefSeq" id="WP_160554294.1">
    <property type="nucleotide sequence ID" value="NZ_CP047650.1"/>
</dbReference>
<comment type="subcellular location">
    <subcellularLocation>
        <location evidence="1">Cytoplasm</location>
    </subcellularLocation>
</comment>
<feature type="modified residue" description="4-aspartylphosphate" evidence="8">
    <location>
        <position position="51"/>
    </location>
</feature>
<evidence type="ECO:0000313" key="12">
    <source>
        <dbReference type="EMBL" id="QHJ00484.1"/>
    </source>
</evidence>
<dbReference type="InterPro" id="IPR016032">
    <property type="entry name" value="Sig_transdc_resp-reg_C-effctor"/>
</dbReference>
<dbReference type="KEGG" id="xyk:GT347_22405"/>
<keyword evidence="13" id="KW-1185">Reference proteome</keyword>
<organism evidence="12 13">
    <name type="scientific">Xylophilus rhododendri</name>
    <dbReference type="NCBI Taxonomy" id="2697032"/>
    <lineage>
        <taxon>Bacteria</taxon>
        <taxon>Pseudomonadati</taxon>
        <taxon>Pseudomonadota</taxon>
        <taxon>Betaproteobacteria</taxon>
        <taxon>Burkholderiales</taxon>
        <taxon>Xylophilus</taxon>
    </lineage>
</organism>
<evidence type="ECO:0000256" key="6">
    <source>
        <dbReference type="ARBA" id="ARBA00023125"/>
    </source>
</evidence>
<dbReference type="Pfam" id="PF00072">
    <property type="entry name" value="Response_reg"/>
    <property type="match status" value="1"/>
</dbReference>
<dbReference type="GO" id="GO:0006355">
    <property type="term" value="P:regulation of DNA-templated transcription"/>
    <property type="evidence" value="ECO:0007669"/>
    <property type="project" value="InterPro"/>
</dbReference>
<dbReference type="PANTHER" id="PTHR48111">
    <property type="entry name" value="REGULATOR OF RPOS"/>
    <property type="match status" value="1"/>
</dbReference>